<name>A0AAV3Q8X9_LITER</name>
<dbReference type="GO" id="GO:0016042">
    <property type="term" value="P:lipid catabolic process"/>
    <property type="evidence" value="ECO:0007669"/>
    <property type="project" value="UniProtKB-KW"/>
</dbReference>
<evidence type="ECO:0000256" key="4">
    <source>
        <dbReference type="ARBA" id="ARBA00022729"/>
    </source>
</evidence>
<evidence type="ECO:0000313" key="10">
    <source>
        <dbReference type="Proteomes" id="UP001454036"/>
    </source>
</evidence>
<evidence type="ECO:0000256" key="1">
    <source>
        <dbReference type="ARBA" id="ARBA00004613"/>
    </source>
</evidence>
<comment type="subcellular location">
    <subcellularLocation>
        <location evidence="1">Secreted</location>
    </subcellularLocation>
</comment>
<gene>
    <name evidence="9" type="ORF">LIER_16381</name>
</gene>
<evidence type="ECO:0000256" key="2">
    <source>
        <dbReference type="ARBA" id="ARBA00008668"/>
    </source>
</evidence>
<dbReference type="InterPro" id="IPR035669">
    <property type="entry name" value="SGNH_plant_lipase-like"/>
</dbReference>
<reference evidence="9 10" key="1">
    <citation type="submission" date="2024-01" db="EMBL/GenBank/DDBJ databases">
        <title>The complete chloroplast genome sequence of Lithospermum erythrorhizon: insights into the phylogenetic relationship among Boraginaceae species and the maternal lineages of purple gromwells.</title>
        <authorList>
            <person name="Okada T."/>
            <person name="Watanabe K."/>
        </authorList>
    </citation>
    <scope>NUCLEOTIDE SEQUENCE [LARGE SCALE GENOMIC DNA]</scope>
</reference>
<keyword evidence="7" id="KW-0443">Lipid metabolism</keyword>
<dbReference type="Proteomes" id="UP001454036">
    <property type="component" value="Unassembled WGS sequence"/>
</dbReference>
<evidence type="ECO:0000256" key="5">
    <source>
        <dbReference type="ARBA" id="ARBA00022801"/>
    </source>
</evidence>
<keyword evidence="5" id="KW-0378">Hydrolase</keyword>
<proteinExistence type="inferred from homology"/>
<dbReference type="InterPro" id="IPR001087">
    <property type="entry name" value="GDSL"/>
</dbReference>
<dbReference type="GO" id="GO:0005576">
    <property type="term" value="C:extracellular region"/>
    <property type="evidence" value="ECO:0007669"/>
    <property type="project" value="UniProtKB-SubCell"/>
</dbReference>
<dbReference type="CDD" id="cd01837">
    <property type="entry name" value="SGNH_plant_lipase_like"/>
    <property type="match status" value="1"/>
</dbReference>
<dbReference type="GO" id="GO:0016788">
    <property type="term" value="F:hydrolase activity, acting on ester bonds"/>
    <property type="evidence" value="ECO:0007669"/>
    <property type="project" value="InterPro"/>
</dbReference>
<keyword evidence="4 8" id="KW-0732">Signal</keyword>
<dbReference type="Gene3D" id="3.40.50.1110">
    <property type="entry name" value="SGNH hydrolase"/>
    <property type="match status" value="1"/>
</dbReference>
<sequence length="394" mass="43557">MASKSRISPLFIIFIAISPFAFLGHGEFDDYSGVIPSEPVDIMSPAPTPEPVRSRDQRRISPLVPAMFIFGDSLFDNGNNNKLHSLARADYYPYGIDFEGGKSTGRFSNGYTMVDEIASQLGLPLVPAHTEAAGDKIRHGVNFASAAAGILDNTGRNFLGRIPFNQQLNHFEGSLRQFAQILGEDDTPQILSKSIFFVGMGSNDYLNNYLMPNYNTRHLYNAKQFADLLIKQYTQQLTRLYNLGARKFIVVGLGELGCIPTMLARNETGGCLTDVNNLVLPFSMKSRKMIFNLSASLPNSKFTYIDTLALNKALNQNPQASGFTVTKEACCGIGRNKGQITCLPFQTPCSNRSQYVFWDAFHPTEAANKLFAGRAFNGDKDVAYPLNIKQLVKL</sequence>
<comment type="similarity">
    <text evidence="2">Belongs to the 'GDSL' lipolytic enzyme family.</text>
</comment>
<dbReference type="EMBL" id="BAABME010003652">
    <property type="protein sequence ID" value="GAA0159658.1"/>
    <property type="molecule type" value="Genomic_DNA"/>
</dbReference>
<keyword evidence="6" id="KW-0442">Lipid degradation</keyword>
<feature type="signal peptide" evidence="8">
    <location>
        <begin position="1"/>
        <end position="26"/>
    </location>
</feature>
<evidence type="ECO:0000313" key="9">
    <source>
        <dbReference type="EMBL" id="GAA0159658.1"/>
    </source>
</evidence>
<evidence type="ECO:0000256" key="7">
    <source>
        <dbReference type="ARBA" id="ARBA00023098"/>
    </source>
</evidence>
<evidence type="ECO:0000256" key="6">
    <source>
        <dbReference type="ARBA" id="ARBA00022963"/>
    </source>
</evidence>
<comment type="caution">
    <text evidence="9">The sequence shown here is derived from an EMBL/GenBank/DDBJ whole genome shotgun (WGS) entry which is preliminary data.</text>
</comment>
<dbReference type="PANTHER" id="PTHR45650:SF22">
    <property type="entry name" value="OS05G0419800 PROTEIN"/>
    <property type="match status" value="1"/>
</dbReference>
<feature type="chain" id="PRO_5043483852" evidence="8">
    <location>
        <begin position="27"/>
        <end position="394"/>
    </location>
</feature>
<dbReference type="InterPro" id="IPR051238">
    <property type="entry name" value="GDSL_esterase/lipase"/>
</dbReference>
<organism evidence="9 10">
    <name type="scientific">Lithospermum erythrorhizon</name>
    <name type="common">Purple gromwell</name>
    <name type="synonym">Lithospermum officinale var. erythrorhizon</name>
    <dbReference type="NCBI Taxonomy" id="34254"/>
    <lineage>
        <taxon>Eukaryota</taxon>
        <taxon>Viridiplantae</taxon>
        <taxon>Streptophyta</taxon>
        <taxon>Embryophyta</taxon>
        <taxon>Tracheophyta</taxon>
        <taxon>Spermatophyta</taxon>
        <taxon>Magnoliopsida</taxon>
        <taxon>eudicotyledons</taxon>
        <taxon>Gunneridae</taxon>
        <taxon>Pentapetalae</taxon>
        <taxon>asterids</taxon>
        <taxon>lamiids</taxon>
        <taxon>Boraginales</taxon>
        <taxon>Boraginaceae</taxon>
        <taxon>Boraginoideae</taxon>
        <taxon>Lithospermeae</taxon>
        <taxon>Lithospermum</taxon>
    </lineage>
</organism>
<dbReference type="Pfam" id="PF00657">
    <property type="entry name" value="Lipase_GDSL"/>
    <property type="match status" value="1"/>
</dbReference>
<keyword evidence="10" id="KW-1185">Reference proteome</keyword>
<accession>A0AAV3Q8X9</accession>
<evidence type="ECO:0000256" key="3">
    <source>
        <dbReference type="ARBA" id="ARBA00022525"/>
    </source>
</evidence>
<dbReference type="AlphaFoldDB" id="A0AAV3Q8X9"/>
<keyword evidence="3" id="KW-0964">Secreted</keyword>
<evidence type="ECO:0000256" key="8">
    <source>
        <dbReference type="SAM" id="SignalP"/>
    </source>
</evidence>
<protein>
    <submittedName>
        <fullName evidence="9">Lipase</fullName>
    </submittedName>
</protein>
<dbReference type="PANTHER" id="PTHR45650">
    <property type="entry name" value="GDSL-LIKE LIPASE/ACYLHYDROLASE-RELATED"/>
    <property type="match status" value="1"/>
</dbReference>
<dbReference type="InterPro" id="IPR036514">
    <property type="entry name" value="SGNH_hydro_sf"/>
</dbReference>